<feature type="region of interest" description="Disordered" evidence="1">
    <location>
        <begin position="182"/>
        <end position="229"/>
    </location>
</feature>
<organism evidence="3 4">
    <name type="scientific">Rotaria magnacalcarata</name>
    <dbReference type="NCBI Taxonomy" id="392030"/>
    <lineage>
        <taxon>Eukaryota</taxon>
        <taxon>Metazoa</taxon>
        <taxon>Spiralia</taxon>
        <taxon>Gnathifera</taxon>
        <taxon>Rotifera</taxon>
        <taxon>Eurotatoria</taxon>
        <taxon>Bdelloidea</taxon>
        <taxon>Philodinida</taxon>
        <taxon>Philodinidae</taxon>
        <taxon>Rotaria</taxon>
    </lineage>
</organism>
<dbReference type="EMBL" id="CAJNRE010018173">
    <property type="protein sequence ID" value="CAF2162327.1"/>
    <property type="molecule type" value="Genomic_DNA"/>
</dbReference>
<gene>
    <name evidence="3" type="ORF">MBJ925_LOCUS33209</name>
</gene>
<feature type="region of interest" description="Disordered" evidence="1">
    <location>
        <begin position="20"/>
        <end position="62"/>
    </location>
</feature>
<accession>A0A816YMF6</accession>
<evidence type="ECO:0000259" key="2">
    <source>
        <dbReference type="Pfam" id="PF13843"/>
    </source>
</evidence>
<protein>
    <recommendedName>
        <fullName evidence="2">PiggyBac transposable element-derived protein domain-containing protein</fullName>
    </recommendedName>
</protein>
<evidence type="ECO:0000313" key="4">
    <source>
        <dbReference type="Proteomes" id="UP000663824"/>
    </source>
</evidence>
<sequence>MSVIPKSNLKRIRDIPLADKNGINNDVNGDQDSDSDRESDFLTTESDDISNSEHISEESDLSNTHFEHGDVVTISQPETLKKMTIRDAFKIFFTNEILDQIVLHTNLYAKRYFDKKIRPQQDSNNIRLDSHCWKPVDRIELESFIELLIQSGVHRIKQVTLPNQQHQLAAVSDITVPSSYLDDSSTQLSDDELTGTQTASYNSVTQAPNATRHRLASQSQHNSNKRSRK</sequence>
<comment type="caution">
    <text evidence="3">The sequence shown here is derived from an EMBL/GenBank/DDBJ whole genome shotgun (WGS) entry which is preliminary data.</text>
</comment>
<proteinExistence type="predicted"/>
<feature type="compositionally biased region" description="Polar residues" evidence="1">
    <location>
        <begin position="182"/>
        <end position="209"/>
    </location>
</feature>
<reference evidence="3" key="1">
    <citation type="submission" date="2021-02" db="EMBL/GenBank/DDBJ databases">
        <authorList>
            <person name="Nowell W R."/>
        </authorList>
    </citation>
    <scope>NUCLEOTIDE SEQUENCE</scope>
</reference>
<evidence type="ECO:0000313" key="3">
    <source>
        <dbReference type="EMBL" id="CAF2162327.1"/>
    </source>
</evidence>
<dbReference type="InterPro" id="IPR029526">
    <property type="entry name" value="PGBD"/>
</dbReference>
<evidence type="ECO:0000256" key="1">
    <source>
        <dbReference type="SAM" id="MobiDB-lite"/>
    </source>
</evidence>
<name>A0A816YMF6_9BILA</name>
<dbReference type="Pfam" id="PF13843">
    <property type="entry name" value="DDE_Tnp_1_7"/>
    <property type="match status" value="1"/>
</dbReference>
<feature type="domain" description="PiggyBac transposable element-derived protein" evidence="2">
    <location>
        <begin position="87"/>
        <end position="159"/>
    </location>
</feature>
<dbReference type="AlphaFoldDB" id="A0A816YMF6"/>
<dbReference type="Proteomes" id="UP000663824">
    <property type="component" value="Unassembled WGS sequence"/>
</dbReference>